<name>A0A9D1ABU8_9FIRM</name>
<dbReference type="Proteomes" id="UP000886757">
    <property type="component" value="Unassembled WGS sequence"/>
</dbReference>
<dbReference type="AlphaFoldDB" id="A0A9D1ABU8"/>
<dbReference type="EMBL" id="DVGK01000058">
    <property type="protein sequence ID" value="HIR13266.1"/>
    <property type="molecule type" value="Genomic_DNA"/>
</dbReference>
<accession>A0A9D1ABU8</accession>
<proteinExistence type="predicted"/>
<evidence type="ECO:0000313" key="2">
    <source>
        <dbReference type="EMBL" id="HIR13266.1"/>
    </source>
</evidence>
<gene>
    <name evidence="2" type="ORF">IAB31_05005</name>
</gene>
<feature type="chain" id="PRO_5039006609" description="Lipoprotein" evidence="1">
    <location>
        <begin position="22"/>
        <end position="162"/>
    </location>
</feature>
<feature type="signal peptide" evidence="1">
    <location>
        <begin position="1"/>
        <end position="21"/>
    </location>
</feature>
<evidence type="ECO:0008006" key="4">
    <source>
        <dbReference type="Google" id="ProtNLM"/>
    </source>
</evidence>
<sequence length="162" mass="18523">MKKLRFAALAMLLLLSGCEKRQTQIAPESLFVLEDGVTSQGIQAGDTPEEFQEAYGDYTIQVAYENTGYTPMSINRIPYNEPISTMIANFFINGEPVSDEEICRENEIEPEDLYSLLSSYEYLTSHEVIYRYLEFSWESGVIADINAGELYYNETFETPYRG</sequence>
<reference evidence="2" key="1">
    <citation type="submission" date="2020-10" db="EMBL/GenBank/DDBJ databases">
        <authorList>
            <person name="Gilroy R."/>
        </authorList>
    </citation>
    <scope>NUCLEOTIDE SEQUENCE</scope>
    <source>
        <strain evidence="2">ChiSjej4B22-8148</strain>
    </source>
</reference>
<protein>
    <recommendedName>
        <fullName evidence="4">Lipoprotein</fullName>
    </recommendedName>
</protein>
<dbReference type="PROSITE" id="PS51257">
    <property type="entry name" value="PROKAR_LIPOPROTEIN"/>
    <property type="match status" value="1"/>
</dbReference>
<comment type="caution">
    <text evidence="2">The sequence shown here is derived from an EMBL/GenBank/DDBJ whole genome shotgun (WGS) entry which is preliminary data.</text>
</comment>
<evidence type="ECO:0000256" key="1">
    <source>
        <dbReference type="SAM" id="SignalP"/>
    </source>
</evidence>
<evidence type="ECO:0000313" key="3">
    <source>
        <dbReference type="Proteomes" id="UP000886757"/>
    </source>
</evidence>
<organism evidence="2 3">
    <name type="scientific">Candidatus Choladousia intestinavium</name>
    <dbReference type="NCBI Taxonomy" id="2840727"/>
    <lineage>
        <taxon>Bacteria</taxon>
        <taxon>Bacillati</taxon>
        <taxon>Bacillota</taxon>
        <taxon>Clostridia</taxon>
        <taxon>Lachnospirales</taxon>
        <taxon>Lachnospiraceae</taxon>
        <taxon>Lachnospiraceae incertae sedis</taxon>
        <taxon>Candidatus Choladousia</taxon>
    </lineage>
</organism>
<reference evidence="2" key="2">
    <citation type="journal article" date="2021" name="PeerJ">
        <title>Extensive microbial diversity within the chicken gut microbiome revealed by metagenomics and culture.</title>
        <authorList>
            <person name="Gilroy R."/>
            <person name="Ravi A."/>
            <person name="Getino M."/>
            <person name="Pursley I."/>
            <person name="Horton D.L."/>
            <person name="Alikhan N.F."/>
            <person name="Baker D."/>
            <person name="Gharbi K."/>
            <person name="Hall N."/>
            <person name="Watson M."/>
            <person name="Adriaenssens E.M."/>
            <person name="Foster-Nyarko E."/>
            <person name="Jarju S."/>
            <person name="Secka A."/>
            <person name="Antonio M."/>
            <person name="Oren A."/>
            <person name="Chaudhuri R.R."/>
            <person name="La Ragione R."/>
            <person name="Hildebrand F."/>
            <person name="Pallen M.J."/>
        </authorList>
    </citation>
    <scope>NUCLEOTIDE SEQUENCE</scope>
    <source>
        <strain evidence="2">ChiSjej4B22-8148</strain>
    </source>
</reference>
<keyword evidence="1" id="KW-0732">Signal</keyword>